<reference evidence="2 3" key="1">
    <citation type="submission" date="2017-12" db="EMBL/GenBank/DDBJ databases">
        <authorList>
            <consortium name="DOE Joint Genome Institute"/>
            <person name="Haridas S."/>
            <person name="Kjaerbolling I."/>
            <person name="Vesth T.C."/>
            <person name="Frisvad J.C."/>
            <person name="Nybo J.L."/>
            <person name="Theobald S."/>
            <person name="Kuo A."/>
            <person name="Bowyer P."/>
            <person name="Matsuda Y."/>
            <person name="Mondo S."/>
            <person name="Lyhne E.K."/>
            <person name="Kogle M.E."/>
            <person name="Clum A."/>
            <person name="Lipzen A."/>
            <person name="Salamov A."/>
            <person name="Ngan C.Y."/>
            <person name="Daum C."/>
            <person name="Chiniquy J."/>
            <person name="Barry K."/>
            <person name="LaButti K."/>
            <person name="Simmons B.A."/>
            <person name="Magnuson J.K."/>
            <person name="Mortensen U.H."/>
            <person name="Larsen T.O."/>
            <person name="Grigoriev I.V."/>
            <person name="Baker S.E."/>
            <person name="Andersen M.R."/>
            <person name="Nordberg H.P."/>
            <person name="Cantor M.N."/>
            <person name="Hua S.X."/>
        </authorList>
    </citation>
    <scope>NUCLEOTIDE SEQUENCE [LARGE SCALE GENOMIC DNA]</scope>
    <source>
        <strain evidence="2 3">CBS 102.13</strain>
    </source>
</reference>
<proteinExistence type="predicted"/>
<sequence>MPGQDEIFLRAWRVEDEDSMAQFDRRTNAILAKSRRRVPMNERCRRILLNHLDWSSRSLSPFISVTKNKAWAFREAQRRILQGKTDVVVHEIRVSKSRLRRYERSGKELVYGRTLTWLRRACTDLPECANYESTDYESLFRHQIPGIFIVKSLRMS</sequence>
<keyword evidence="3" id="KW-1185">Reference proteome</keyword>
<dbReference type="Pfam" id="PF24494">
    <property type="entry name" value="DUF7587"/>
    <property type="match status" value="1"/>
</dbReference>
<accession>A0A2I2FE21</accession>
<evidence type="ECO:0000313" key="2">
    <source>
        <dbReference type="EMBL" id="PLB38875.1"/>
    </source>
</evidence>
<dbReference type="OrthoDB" id="4473433at2759"/>
<dbReference type="AlphaFoldDB" id="A0A2I2FE21"/>
<dbReference type="RefSeq" id="XP_024672887.1">
    <property type="nucleotide sequence ID" value="XM_024812328.1"/>
</dbReference>
<organism evidence="2 3">
    <name type="scientific">Aspergillus candidus</name>
    <dbReference type="NCBI Taxonomy" id="41067"/>
    <lineage>
        <taxon>Eukaryota</taxon>
        <taxon>Fungi</taxon>
        <taxon>Dikarya</taxon>
        <taxon>Ascomycota</taxon>
        <taxon>Pezizomycotina</taxon>
        <taxon>Eurotiomycetes</taxon>
        <taxon>Eurotiomycetidae</taxon>
        <taxon>Eurotiales</taxon>
        <taxon>Aspergillaceae</taxon>
        <taxon>Aspergillus</taxon>
        <taxon>Aspergillus subgen. Circumdati</taxon>
    </lineage>
</organism>
<name>A0A2I2FE21_ASPCN</name>
<evidence type="ECO:0000313" key="3">
    <source>
        <dbReference type="Proteomes" id="UP000234585"/>
    </source>
</evidence>
<dbReference type="GeneID" id="36519488"/>
<dbReference type="InterPro" id="IPR056009">
    <property type="entry name" value="DUF7587"/>
</dbReference>
<dbReference type="EMBL" id="KZ559133">
    <property type="protein sequence ID" value="PLB38875.1"/>
    <property type="molecule type" value="Genomic_DNA"/>
</dbReference>
<dbReference type="Proteomes" id="UP000234585">
    <property type="component" value="Unassembled WGS sequence"/>
</dbReference>
<evidence type="ECO:0000259" key="1">
    <source>
        <dbReference type="Pfam" id="PF24494"/>
    </source>
</evidence>
<gene>
    <name evidence="2" type="ORF">BDW47DRAFT_104455</name>
</gene>
<protein>
    <recommendedName>
        <fullName evidence="1">DUF7587 domain-containing protein</fullName>
    </recommendedName>
</protein>
<feature type="domain" description="DUF7587" evidence="1">
    <location>
        <begin position="11"/>
        <end position="154"/>
    </location>
</feature>